<reference evidence="2" key="1">
    <citation type="thesis" date="2020" institute="ProQuest LLC" country="789 East Eisenhower Parkway, Ann Arbor, MI, USA">
        <title>Comparative Genomics and Chromosome Evolution.</title>
        <authorList>
            <person name="Mudd A.B."/>
        </authorList>
    </citation>
    <scope>NUCLEOTIDE SEQUENCE</scope>
    <source>
        <strain evidence="2">Female2</strain>
        <tissue evidence="2">Blood</tissue>
    </source>
</reference>
<keyword evidence="3" id="KW-1185">Reference proteome</keyword>
<dbReference type="AlphaFoldDB" id="A0A8T2IX55"/>
<name>A0A8T2IX55_9PIPI</name>
<keyword evidence="1" id="KW-0812">Transmembrane</keyword>
<accession>A0A8T2IX55</accession>
<organism evidence="2 3">
    <name type="scientific">Hymenochirus boettgeri</name>
    <name type="common">Congo dwarf clawed frog</name>
    <dbReference type="NCBI Taxonomy" id="247094"/>
    <lineage>
        <taxon>Eukaryota</taxon>
        <taxon>Metazoa</taxon>
        <taxon>Chordata</taxon>
        <taxon>Craniata</taxon>
        <taxon>Vertebrata</taxon>
        <taxon>Euteleostomi</taxon>
        <taxon>Amphibia</taxon>
        <taxon>Batrachia</taxon>
        <taxon>Anura</taxon>
        <taxon>Pipoidea</taxon>
        <taxon>Pipidae</taxon>
        <taxon>Pipinae</taxon>
        <taxon>Hymenochirus</taxon>
    </lineage>
</organism>
<keyword evidence="1" id="KW-1133">Transmembrane helix</keyword>
<keyword evidence="1" id="KW-0472">Membrane</keyword>
<evidence type="ECO:0000313" key="2">
    <source>
        <dbReference type="EMBL" id="KAG8435021.1"/>
    </source>
</evidence>
<sequence>MKNLWICCNVYLINLLQESLILHLGRNTQTVSYVFWGIILHKYLDDWFIIIIVISFAASWHLELVTLLYCILLYRLISSTQTDCIL</sequence>
<feature type="transmembrane region" description="Helical" evidence="1">
    <location>
        <begin position="47"/>
        <end position="72"/>
    </location>
</feature>
<evidence type="ECO:0000313" key="3">
    <source>
        <dbReference type="Proteomes" id="UP000812440"/>
    </source>
</evidence>
<proteinExistence type="predicted"/>
<gene>
    <name evidence="2" type="ORF">GDO86_013111</name>
</gene>
<protein>
    <submittedName>
        <fullName evidence="2">Uncharacterized protein</fullName>
    </submittedName>
</protein>
<evidence type="ECO:0000256" key="1">
    <source>
        <dbReference type="SAM" id="Phobius"/>
    </source>
</evidence>
<dbReference type="Proteomes" id="UP000812440">
    <property type="component" value="Chromosome 7"/>
</dbReference>
<dbReference type="EMBL" id="JAACNH010000008">
    <property type="protein sequence ID" value="KAG8435021.1"/>
    <property type="molecule type" value="Genomic_DNA"/>
</dbReference>
<comment type="caution">
    <text evidence="2">The sequence shown here is derived from an EMBL/GenBank/DDBJ whole genome shotgun (WGS) entry which is preliminary data.</text>
</comment>